<evidence type="ECO:0000313" key="2">
    <source>
        <dbReference type="EMBL" id="MBB3970888.1"/>
    </source>
</evidence>
<dbReference type="Proteomes" id="UP000583101">
    <property type="component" value="Unassembled WGS sequence"/>
</dbReference>
<evidence type="ECO:0000256" key="1">
    <source>
        <dbReference type="SAM" id="Phobius"/>
    </source>
</evidence>
<keyword evidence="1" id="KW-0472">Membrane</keyword>
<keyword evidence="1" id="KW-1133">Transmembrane helix</keyword>
<dbReference type="EMBL" id="JACIEG010000007">
    <property type="protein sequence ID" value="MBB3970888.1"/>
    <property type="molecule type" value="Genomic_DNA"/>
</dbReference>
<keyword evidence="3" id="KW-1185">Reference proteome</keyword>
<proteinExistence type="predicted"/>
<protein>
    <recommendedName>
        <fullName evidence="4">LPXTG cell wall anchor domain-containing protein</fullName>
    </recommendedName>
</protein>
<accession>A0ABR6ICV6</accession>
<gene>
    <name evidence="2" type="ORF">GGR35_003514</name>
</gene>
<sequence>MLLPVAFVLIIAFVVLALFLILRKNNGKQEKR</sequence>
<keyword evidence="1" id="KW-0812">Transmembrane</keyword>
<evidence type="ECO:0000313" key="3">
    <source>
        <dbReference type="Proteomes" id="UP000583101"/>
    </source>
</evidence>
<organism evidence="2 3">
    <name type="scientific">Mucilaginibacter phyllosphaerae</name>
    <dbReference type="NCBI Taxonomy" id="1812349"/>
    <lineage>
        <taxon>Bacteria</taxon>
        <taxon>Pseudomonadati</taxon>
        <taxon>Bacteroidota</taxon>
        <taxon>Sphingobacteriia</taxon>
        <taxon>Sphingobacteriales</taxon>
        <taxon>Sphingobacteriaceae</taxon>
        <taxon>Mucilaginibacter</taxon>
    </lineage>
</organism>
<comment type="caution">
    <text evidence="2">The sequence shown here is derived from an EMBL/GenBank/DDBJ whole genome shotgun (WGS) entry which is preliminary data.</text>
</comment>
<feature type="transmembrane region" description="Helical" evidence="1">
    <location>
        <begin position="6"/>
        <end position="22"/>
    </location>
</feature>
<evidence type="ECO:0008006" key="4">
    <source>
        <dbReference type="Google" id="ProtNLM"/>
    </source>
</evidence>
<name>A0ABR6ICV6_9SPHI</name>
<reference evidence="2 3" key="1">
    <citation type="submission" date="2020-08" db="EMBL/GenBank/DDBJ databases">
        <title>Genomic Encyclopedia of Type Strains, Phase IV (KMG-IV): sequencing the most valuable type-strain genomes for metagenomic binning, comparative biology and taxonomic classification.</title>
        <authorList>
            <person name="Goeker M."/>
        </authorList>
    </citation>
    <scope>NUCLEOTIDE SEQUENCE [LARGE SCALE GENOMIC DNA]</scope>
    <source>
        <strain evidence="2 3">DSM 100995</strain>
    </source>
</reference>